<dbReference type="InterPro" id="IPR000182">
    <property type="entry name" value="GNAT_dom"/>
</dbReference>
<keyword evidence="1 4" id="KW-0808">Transferase</keyword>
<dbReference type="EMBL" id="POSK01000021">
    <property type="protein sequence ID" value="PNI01518.1"/>
    <property type="molecule type" value="Genomic_DNA"/>
</dbReference>
<evidence type="ECO:0000256" key="2">
    <source>
        <dbReference type="ARBA" id="ARBA00023315"/>
    </source>
</evidence>
<dbReference type="PROSITE" id="PS51186">
    <property type="entry name" value="GNAT"/>
    <property type="match status" value="1"/>
</dbReference>
<accession>A0A2J8HTB8</accession>
<dbReference type="PANTHER" id="PTHR43877">
    <property type="entry name" value="AMINOALKYLPHOSPHONATE N-ACETYLTRANSFERASE-RELATED-RELATED"/>
    <property type="match status" value="1"/>
</dbReference>
<dbReference type="OrthoDB" id="9792929at2"/>
<dbReference type="InterPro" id="IPR016181">
    <property type="entry name" value="Acyl_CoA_acyltransferase"/>
</dbReference>
<organism evidence="4 5">
    <name type="scientific">Vibrio diazotrophicus</name>
    <dbReference type="NCBI Taxonomy" id="685"/>
    <lineage>
        <taxon>Bacteria</taxon>
        <taxon>Pseudomonadati</taxon>
        <taxon>Pseudomonadota</taxon>
        <taxon>Gammaproteobacteria</taxon>
        <taxon>Vibrionales</taxon>
        <taxon>Vibrionaceae</taxon>
        <taxon>Vibrio</taxon>
    </lineage>
</organism>
<dbReference type="CDD" id="cd04301">
    <property type="entry name" value="NAT_SF"/>
    <property type="match status" value="1"/>
</dbReference>
<dbReference type="Gene3D" id="3.40.630.30">
    <property type="match status" value="1"/>
</dbReference>
<evidence type="ECO:0000256" key="1">
    <source>
        <dbReference type="ARBA" id="ARBA00022679"/>
    </source>
</evidence>
<protein>
    <submittedName>
        <fullName evidence="4">GNAT family N-acetyltransferase</fullName>
    </submittedName>
</protein>
<gene>
    <name evidence="4" type="ORF">C1N32_20155</name>
</gene>
<reference evidence="4 5" key="1">
    <citation type="submission" date="2018-01" db="EMBL/GenBank/DDBJ databases">
        <title>Draft genome sequences of six Vibrio diazotrophicus strains isolated from deep-sea sediments of the Baltic Sea.</title>
        <authorList>
            <person name="Castillo D."/>
            <person name="Vandieken V."/>
            <person name="Chiang O."/>
            <person name="Middelboe M."/>
        </authorList>
    </citation>
    <scope>NUCLEOTIDE SEQUENCE [LARGE SCALE GENOMIC DNA]</scope>
    <source>
        <strain evidence="4 5">60.27F</strain>
    </source>
</reference>
<evidence type="ECO:0000313" key="4">
    <source>
        <dbReference type="EMBL" id="PNI01518.1"/>
    </source>
</evidence>
<dbReference type="PANTHER" id="PTHR43877:SF2">
    <property type="entry name" value="AMINOALKYLPHOSPHONATE N-ACETYLTRANSFERASE-RELATED"/>
    <property type="match status" value="1"/>
</dbReference>
<dbReference type="SUPFAM" id="SSF55729">
    <property type="entry name" value="Acyl-CoA N-acyltransferases (Nat)"/>
    <property type="match status" value="1"/>
</dbReference>
<comment type="caution">
    <text evidence="4">The sequence shown here is derived from an EMBL/GenBank/DDBJ whole genome shotgun (WGS) entry which is preliminary data.</text>
</comment>
<proteinExistence type="predicted"/>
<evidence type="ECO:0000313" key="5">
    <source>
        <dbReference type="Proteomes" id="UP000236449"/>
    </source>
</evidence>
<name>A0A2J8HTB8_VIBDI</name>
<dbReference type="Pfam" id="PF00583">
    <property type="entry name" value="Acetyltransf_1"/>
    <property type="match status" value="1"/>
</dbReference>
<dbReference type="Proteomes" id="UP000236449">
    <property type="component" value="Unassembled WGS sequence"/>
</dbReference>
<dbReference type="InterPro" id="IPR050832">
    <property type="entry name" value="Bact_Acetyltransf"/>
</dbReference>
<keyword evidence="2" id="KW-0012">Acyltransferase</keyword>
<dbReference type="RefSeq" id="WP_102967209.1">
    <property type="nucleotide sequence ID" value="NZ_POSK01000021.1"/>
</dbReference>
<dbReference type="AlphaFoldDB" id="A0A2J8HTB8"/>
<dbReference type="GO" id="GO:0016747">
    <property type="term" value="F:acyltransferase activity, transferring groups other than amino-acyl groups"/>
    <property type="evidence" value="ECO:0007669"/>
    <property type="project" value="InterPro"/>
</dbReference>
<feature type="domain" description="N-acetyltransferase" evidence="3">
    <location>
        <begin position="1"/>
        <end position="150"/>
    </location>
</feature>
<sequence>MEYREATLEDAVQLSKLFHAYRQLSVSLDNPANEDESSKWISSRILDGNGIFLIALSDKKLLGFATLYQGFSSISLNHYWILNDLFVTNEARGSGLGRGLMEFAERYAKKTNAKGIELETAVDNKVAQSLYEDLGYIENTRYKTYFKKMA</sequence>
<evidence type="ECO:0000259" key="3">
    <source>
        <dbReference type="PROSITE" id="PS51186"/>
    </source>
</evidence>